<dbReference type="Pfam" id="PF22091">
    <property type="entry name" value="DUF6941"/>
    <property type="match status" value="1"/>
</dbReference>
<evidence type="ECO:0000313" key="1">
    <source>
        <dbReference type="EMBL" id="AGK96728.1"/>
    </source>
</evidence>
<organism evidence="1 2">
    <name type="scientific">Clostridium pasteurianum BC1</name>
    <dbReference type="NCBI Taxonomy" id="86416"/>
    <lineage>
        <taxon>Bacteria</taxon>
        <taxon>Bacillati</taxon>
        <taxon>Bacillota</taxon>
        <taxon>Clostridia</taxon>
        <taxon>Eubacteriales</taxon>
        <taxon>Clostridiaceae</taxon>
        <taxon>Clostridium</taxon>
    </lineage>
</organism>
<dbReference type="InterPro" id="IPR054221">
    <property type="entry name" value="DUF6941"/>
</dbReference>
<dbReference type="RefSeq" id="WP_015615046.1">
    <property type="nucleotide sequence ID" value="NC_021182.1"/>
</dbReference>
<reference evidence="1 2" key="1">
    <citation type="submission" date="2012-01" db="EMBL/GenBank/DDBJ databases">
        <title>Complete sequence of chromosome of Clostridium pasteurianum BC1.</title>
        <authorList>
            <consortium name="US DOE Joint Genome Institute"/>
            <person name="Lucas S."/>
            <person name="Han J."/>
            <person name="Lapidus A."/>
            <person name="Cheng J.-F."/>
            <person name="Goodwin L."/>
            <person name="Pitluck S."/>
            <person name="Peters L."/>
            <person name="Mikhailova N."/>
            <person name="Teshima H."/>
            <person name="Detter J.C."/>
            <person name="Han C."/>
            <person name="Tapia R."/>
            <person name="Land M."/>
            <person name="Hauser L."/>
            <person name="Kyrpides N."/>
            <person name="Ivanova N."/>
            <person name="Pagani I."/>
            <person name="Dunn J."/>
            <person name="Taghavi S."/>
            <person name="Francis A."/>
            <person name="van der Lelie D."/>
            <person name="Woyke T."/>
        </authorList>
    </citation>
    <scope>NUCLEOTIDE SEQUENCE [LARGE SCALE GENOMIC DNA]</scope>
    <source>
        <strain evidence="1 2">BC1</strain>
    </source>
</reference>
<dbReference type="KEGG" id="cpas:Clopa_1826"/>
<dbReference type="EMBL" id="CP003261">
    <property type="protein sequence ID" value="AGK96728.1"/>
    <property type="molecule type" value="Genomic_DNA"/>
</dbReference>
<dbReference type="Proteomes" id="UP000013523">
    <property type="component" value="Chromosome"/>
</dbReference>
<dbReference type="PATRIC" id="fig|86416.3.peg.1801"/>
<dbReference type="AlphaFoldDB" id="R4K2C6"/>
<accession>R4K2C6</accession>
<keyword evidence="2" id="KW-1185">Reference proteome</keyword>
<gene>
    <name evidence="1" type="ORF">Clopa_1826</name>
</gene>
<evidence type="ECO:0000313" key="2">
    <source>
        <dbReference type="Proteomes" id="UP000013523"/>
    </source>
</evidence>
<dbReference type="HOGENOM" id="CLU_1945014_0_0_9"/>
<proteinExistence type="predicted"/>
<name>R4K2C6_CLOPA</name>
<sequence>MEVQGAFFCDSAYMDQTTGKMNVVGIYNEIGSKYFPTHLKITSFVVLLEKSIFEDPPKEIHVDFIDEDGRKFYASETYTFEDNSKPDKNKIYRLTNLTFNTLGVYAANIFVDGNFIKSAKLIVKKDYAF</sequence>
<protein>
    <submittedName>
        <fullName evidence="1">Uncharacterized protein</fullName>
    </submittedName>
</protein>